<evidence type="ECO:0000313" key="2">
    <source>
        <dbReference type="EMBL" id="KAJ7663519.1"/>
    </source>
</evidence>
<gene>
    <name evidence="2" type="ORF">B0H17DRAFT_1144012</name>
</gene>
<name>A0AAD7G3D5_MYCRO</name>
<evidence type="ECO:0000313" key="3">
    <source>
        <dbReference type="Proteomes" id="UP001221757"/>
    </source>
</evidence>
<reference evidence="2" key="1">
    <citation type="submission" date="2023-03" db="EMBL/GenBank/DDBJ databases">
        <title>Massive genome expansion in bonnet fungi (Mycena s.s.) driven by repeated elements and novel gene families across ecological guilds.</title>
        <authorList>
            <consortium name="Lawrence Berkeley National Laboratory"/>
            <person name="Harder C.B."/>
            <person name="Miyauchi S."/>
            <person name="Viragh M."/>
            <person name="Kuo A."/>
            <person name="Thoen E."/>
            <person name="Andreopoulos B."/>
            <person name="Lu D."/>
            <person name="Skrede I."/>
            <person name="Drula E."/>
            <person name="Henrissat B."/>
            <person name="Morin E."/>
            <person name="Kohler A."/>
            <person name="Barry K."/>
            <person name="LaButti K."/>
            <person name="Morin E."/>
            <person name="Salamov A."/>
            <person name="Lipzen A."/>
            <person name="Mereny Z."/>
            <person name="Hegedus B."/>
            <person name="Baldrian P."/>
            <person name="Stursova M."/>
            <person name="Weitz H."/>
            <person name="Taylor A."/>
            <person name="Grigoriev I.V."/>
            <person name="Nagy L.G."/>
            <person name="Martin F."/>
            <person name="Kauserud H."/>
        </authorList>
    </citation>
    <scope>NUCLEOTIDE SEQUENCE</scope>
    <source>
        <strain evidence="2">CBHHK067</strain>
    </source>
</reference>
<dbReference type="Proteomes" id="UP001221757">
    <property type="component" value="Unassembled WGS sequence"/>
</dbReference>
<sequence length="287" mass="32059">MPKDSKRKRTQSANLLKNLSNIGTKTKHVWDELSPEKLTKWLSPRKSTRKVPQWVENIAPSSLGAPAARSFTWKLPKLPEATVEEVEDEDVISTHTFPAPEPAHPFCSPSSSAPPPADNFDDPRDSIDIPEAEDELLVASPSYGDNYPRPLAPHPFLERMNQQATCPGTRCQAPNLGEAKAALDESAEISCSDSWQQIGLSQVELGIYDHCRHAEICRYYWRQSTANIGMPEHQRTVEFVFPQLWRAKKEHQDSNLMKVDAVGMKPVVCLGPNDGADRGKLSLLELK</sequence>
<evidence type="ECO:0000256" key="1">
    <source>
        <dbReference type="SAM" id="MobiDB-lite"/>
    </source>
</evidence>
<dbReference type="EMBL" id="JARKIE010000232">
    <property type="protein sequence ID" value="KAJ7663519.1"/>
    <property type="molecule type" value="Genomic_DNA"/>
</dbReference>
<protein>
    <submittedName>
        <fullName evidence="2">Uncharacterized protein</fullName>
    </submittedName>
</protein>
<dbReference type="AlphaFoldDB" id="A0AAD7G3D5"/>
<comment type="caution">
    <text evidence="2">The sequence shown here is derived from an EMBL/GenBank/DDBJ whole genome shotgun (WGS) entry which is preliminary data.</text>
</comment>
<accession>A0AAD7G3D5</accession>
<feature type="region of interest" description="Disordered" evidence="1">
    <location>
        <begin position="96"/>
        <end position="121"/>
    </location>
</feature>
<organism evidence="2 3">
    <name type="scientific">Mycena rosella</name>
    <name type="common">Pink bonnet</name>
    <name type="synonym">Agaricus rosellus</name>
    <dbReference type="NCBI Taxonomy" id="1033263"/>
    <lineage>
        <taxon>Eukaryota</taxon>
        <taxon>Fungi</taxon>
        <taxon>Dikarya</taxon>
        <taxon>Basidiomycota</taxon>
        <taxon>Agaricomycotina</taxon>
        <taxon>Agaricomycetes</taxon>
        <taxon>Agaricomycetidae</taxon>
        <taxon>Agaricales</taxon>
        <taxon>Marasmiineae</taxon>
        <taxon>Mycenaceae</taxon>
        <taxon>Mycena</taxon>
    </lineage>
</organism>
<keyword evidence="3" id="KW-1185">Reference proteome</keyword>
<proteinExistence type="predicted"/>